<feature type="region of interest" description="Disordered" evidence="1">
    <location>
        <begin position="108"/>
        <end position="144"/>
    </location>
</feature>
<dbReference type="EMBL" id="JARJCN010000027">
    <property type="protein sequence ID" value="KAJ7088077.1"/>
    <property type="molecule type" value="Genomic_DNA"/>
</dbReference>
<proteinExistence type="predicted"/>
<reference evidence="2" key="1">
    <citation type="submission" date="2023-03" db="EMBL/GenBank/DDBJ databases">
        <title>Massive genome expansion in bonnet fungi (Mycena s.s.) driven by repeated elements and novel gene families across ecological guilds.</title>
        <authorList>
            <consortium name="Lawrence Berkeley National Laboratory"/>
            <person name="Harder C.B."/>
            <person name="Miyauchi S."/>
            <person name="Viragh M."/>
            <person name="Kuo A."/>
            <person name="Thoen E."/>
            <person name="Andreopoulos B."/>
            <person name="Lu D."/>
            <person name="Skrede I."/>
            <person name="Drula E."/>
            <person name="Henrissat B."/>
            <person name="Morin E."/>
            <person name="Kohler A."/>
            <person name="Barry K."/>
            <person name="LaButti K."/>
            <person name="Morin E."/>
            <person name="Salamov A."/>
            <person name="Lipzen A."/>
            <person name="Mereny Z."/>
            <person name="Hegedus B."/>
            <person name="Baldrian P."/>
            <person name="Stursova M."/>
            <person name="Weitz H."/>
            <person name="Taylor A."/>
            <person name="Grigoriev I.V."/>
            <person name="Nagy L.G."/>
            <person name="Martin F."/>
            <person name="Kauserud H."/>
        </authorList>
    </citation>
    <scope>NUCLEOTIDE SEQUENCE</scope>
    <source>
        <strain evidence="2">CBHHK173m</strain>
    </source>
</reference>
<protein>
    <submittedName>
        <fullName evidence="2">Uncharacterized protein</fullName>
    </submittedName>
</protein>
<dbReference type="Proteomes" id="UP001222325">
    <property type="component" value="Unassembled WGS sequence"/>
</dbReference>
<evidence type="ECO:0000256" key="1">
    <source>
        <dbReference type="SAM" id="MobiDB-lite"/>
    </source>
</evidence>
<gene>
    <name evidence="2" type="ORF">B0H15DRAFT_296809</name>
</gene>
<evidence type="ECO:0000313" key="2">
    <source>
        <dbReference type="EMBL" id="KAJ7088077.1"/>
    </source>
</evidence>
<sequence length="166" mass="18551">MPTSILRTEQPLTPLEAHFRRLADNDRAVRALTPNHGLRPKRRPAVRYHITRTGGMRRTAPSMSQNKASLPTKARVTRAEAEARMRGTNLAHTLGTPRNARLRPAYAPPGAEMRRTPHCLPPARPTSRQQMRKQPAAGGAPAPRWFGKTSLKYAAITVLIKLNFRL</sequence>
<organism evidence="2 3">
    <name type="scientific">Mycena belliarum</name>
    <dbReference type="NCBI Taxonomy" id="1033014"/>
    <lineage>
        <taxon>Eukaryota</taxon>
        <taxon>Fungi</taxon>
        <taxon>Dikarya</taxon>
        <taxon>Basidiomycota</taxon>
        <taxon>Agaricomycotina</taxon>
        <taxon>Agaricomycetes</taxon>
        <taxon>Agaricomycetidae</taxon>
        <taxon>Agaricales</taxon>
        <taxon>Marasmiineae</taxon>
        <taxon>Mycenaceae</taxon>
        <taxon>Mycena</taxon>
    </lineage>
</organism>
<accession>A0AAD6U4I5</accession>
<keyword evidence="3" id="KW-1185">Reference proteome</keyword>
<evidence type="ECO:0000313" key="3">
    <source>
        <dbReference type="Proteomes" id="UP001222325"/>
    </source>
</evidence>
<comment type="caution">
    <text evidence="2">The sequence shown here is derived from an EMBL/GenBank/DDBJ whole genome shotgun (WGS) entry which is preliminary data.</text>
</comment>
<dbReference type="AlphaFoldDB" id="A0AAD6U4I5"/>
<name>A0AAD6U4I5_9AGAR</name>